<name>A0ABX1T6L1_9PROT</name>
<dbReference type="RefSeq" id="WP_169070023.1">
    <property type="nucleotide sequence ID" value="NZ_SPMX01000018.1"/>
</dbReference>
<evidence type="ECO:0000313" key="2">
    <source>
        <dbReference type="Proteomes" id="UP000886469"/>
    </source>
</evidence>
<dbReference type="Proteomes" id="UP000886469">
    <property type="component" value="Unassembled WGS sequence"/>
</dbReference>
<reference evidence="1" key="1">
    <citation type="submission" date="2019-03" db="EMBL/GenBank/DDBJ databases">
        <title>Metabolic reconstructions from genomes of highly enriched 'Candidatus Accumulibacter' and 'Candidatus Competibacter' bioreactor populations.</title>
        <authorList>
            <person name="Annavajhala M.K."/>
            <person name="Welles L."/>
            <person name="Abbas B."/>
            <person name="Sorokin D."/>
            <person name="Park H."/>
            <person name="Van Loosdrecht M."/>
            <person name="Chandran K."/>
        </authorList>
    </citation>
    <scope>NUCLEOTIDE SEQUENCE</scope>
    <source>
        <strain evidence="1">SBR_L</strain>
    </source>
</reference>
<evidence type="ECO:0008006" key="3">
    <source>
        <dbReference type="Google" id="ProtNLM"/>
    </source>
</evidence>
<organism evidence="1 2">
    <name type="scientific">Candidatus Accumulibacter contiguus</name>
    <dbReference type="NCBI Taxonomy" id="2954381"/>
    <lineage>
        <taxon>Bacteria</taxon>
        <taxon>Pseudomonadati</taxon>
        <taxon>Pseudomonadota</taxon>
        <taxon>Betaproteobacteria</taxon>
        <taxon>Candidatus Accumulibacter</taxon>
    </lineage>
</organism>
<gene>
    <name evidence="1" type="ORF">E4Q08_08240</name>
</gene>
<dbReference type="EMBL" id="SPMX01000018">
    <property type="protein sequence ID" value="NMQ05258.1"/>
    <property type="molecule type" value="Genomic_DNA"/>
</dbReference>
<comment type="caution">
    <text evidence="1">The sequence shown here is derived from an EMBL/GenBank/DDBJ whole genome shotgun (WGS) entry which is preliminary data.</text>
</comment>
<keyword evidence="2" id="KW-1185">Reference proteome</keyword>
<evidence type="ECO:0000313" key="1">
    <source>
        <dbReference type="EMBL" id="NMQ05258.1"/>
    </source>
</evidence>
<proteinExistence type="predicted"/>
<sequence>MLDELTMIRNWIDFSLLIVVTCHTGFTIWDRRNKVTQEAIVQLRSTVNADIGALRSAINTEFAAVRADLEGRRRRVDDHMQDMRTRISDTPTRVDLARLYEAIGNVSDIANQLSGTVHSLQNTIQMINQYLLDKGTHV</sequence>
<accession>A0ABX1T6L1</accession>
<protein>
    <recommendedName>
        <fullName evidence="3">DUF2730 family protein</fullName>
    </recommendedName>
</protein>